<organism evidence="1 2">
    <name type="scientific">Artemisia annua</name>
    <name type="common">Sweet wormwood</name>
    <dbReference type="NCBI Taxonomy" id="35608"/>
    <lineage>
        <taxon>Eukaryota</taxon>
        <taxon>Viridiplantae</taxon>
        <taxon>Streptophyta</taxon>
        <taxon>Embryophyta</taxon>
        <taxon>Tracheophyta</taxon>
        <taxon>Spermatophyta</taxon>
        <taxon>Magnoliopsida</taxon>
        <taxon>eudicotyledons</taxon>
        <taxon>Gunneridae</taxon>
        <taxon>Pentapetalae</taxon>
        <taxon>asterids</taxon>
        <taxon>campanulids</taxon>
        <taxon>Asterales</taxon>
        <taxon>Asteraceae</taxon>
        <taxon>Asteroideae</taxon>
        <taxon>Anthemideae</taxon>
        <taxon>Artemisiinae</taxon>
        <taxon>Artemisia</taxon>
    </lineage>
</organism>
<dbReference type="Pfam" id="PF09778">
    <property type="entry name" value="Guanylate_cyc_2"/>
    <property type="match status" value="1"/>
</dbReference>
<proteinExistence type="predicted"/>
<sequence>MEIDASLIVENGTPKAFKTMSTCFDGVQKRRLHGASILRSFNATLIDHDTESYRCTTTYDFMDYIKVKHNNARVKSVPFISRELMKLASARENKKSNINITQLSQLIRFLHQSITPFRKRHLTTSLIFDSLQFHLTSPHAGAFSFFLAKTAEPDRRCTWSQIIKLKDDLSKININLPMLIKKKIGNGQATSFWHDNWLGGLTLHETFPCLYRLELDPNCIVWLEAAATLTTQMEPKRLISYFTPTVRGHIIEANERAQLKDLKRVLRDLKDATPYLRTPLISKAPLKGLWCVDYGYLHPGHYVVICGYHAHTRRIRDPRSASPRESDRISFKWFEEARKSYNTDEDILLAR</sequence>
<keyword evidence="2" id="KW-1185">Reference proteome</keyword>
<evidence type="ECO:0000313" key="1">
    <source>
        <dbReference type="EMBL" id="PWA88830.1"/>
    </source>
</evidence>
<comment type="caution">
    <text evidence="1">The sequence shown here is derived from an EMBL/GenBank/DDBJ whole genome shotgun (WGS) entry which is preliminary data.</text>
</comment>
<dbReference type="Proteomes" id="UP000245207">
    <property type="component" value="Unassembled WGS sequence"/>
</dbReference>
<accession>A0A2U1PSU8</accession>
<protein>
    <submittedName>
        <fullName evidence="1">Guanylyl cyclase 1</fullName>
    </submittedName>
</protein>
<dbReference type="AlphaFoldDB" id="A0A2U1PSU8"/>
<dbReference type="EMBL" id="PKPP01000774">
    <property type="protein sequence ID" value="PWA88830.1"/>
    <property type="molecule type" value="Genomic_DNA"/>
</dbReference>
<gene>
    <name evidence="1" type="ORF">CTI12_AA116670</name>
</gene>
<dbReference type="OrthoDB" id="1752009at2759"/>
<evidence type="ECO:0000313" key="2">
    <source>
        <dbReference type="Proteomes" id="UP000245207"/>
    </source>
</evidence>
<reference evidence="1 2" key="1">
    <citation type="journal article" date="2018" name="Mol. Plant">
        <title>The genome of Artemisia annua provides insight into the evolution of Asteraceae family and artemisinin biosynthesis.</title>
        <authorList>
            <person name="Shen Q."/>
            <person name="Zhang L."/>
            <person name="Liao Z."/>
            <person name="Wang S."/>
            <person name="Yan T."/>
            <person name="Shi P."/>
            <person name="Liu M."/>
            <person name="Fu X."/>
            <person name="Pan Q."/>
            <person name="Wang Y."/>
            <person name="Lv Z."/>
            <person name="Lu X."/>
            <person name="Zhang F."/>
            <person name="Jiang W."/>
            <person name="Ma Y."/>
            <person name="Chen M."/>
            <person name="Hao X."/>
            <person name="Li L."/>
            <person name="Tang Y."/>
            <person name="Lv G."/>
            <person name="Zhou Y."/>
            <person name="Sun X."/>
            <person name="Brodelius P.E."/>
            <person name="Rose J.K.C."/>
            <person name="Tang K."/>
        </authorList>
    </citation>
    <scope>NUCLEOTIDE SEQUENCE [LARGE SCALE GENOMIC DNA]</scope>
    <source>
        <strain evidence="2">cv. Huhao1</strain>
        <tissue evidence="1">Leaf</tissue>
    </source>
</reference>
<name>A0A2U1PSU8_ARTAN</name>
<dbReference type="InterPro" id="IPR018616">
    <property type="entry name" value="GUCD1"/>
</dbReference>